<evidence type="ECO:0000256" key="2">
    <source>
        <dbReference type="SAM" id="SignalP"/>
    </source>
</evidence>
<accession>A0A975TZT7</accession>
<dbReference type="PANTHER" id="PTHR30469:SF38">
    <property type="entry name" value="HLYD FAMILY SECRETION PROTEIN"/>
    <property type="match status" value="1"/>
</dbReference>
<evidence type="ECO:0000313" key="4">
    <source>
        <dbReference type="EMBL" id="QXM23656.1"/>
    </source>
</evidence>
<evidence type="ECO:0000256" key="1">
    <source>
        <dbReference type="ARBA" id="ARBA00009477"/>
    </source>
</evidence>
<evidence type="ECO:0000313" key="5">
    <source>
        <dbReference type="Proteomes" id="UP000694001"/>
    </source>
</evidence>
<evidence type="ECO:0000259" key="3">
    <source>
        <dbReference type="Pfam" id="PF25917"/>
    </source>
</evidence>
<sequence length="266" mass="28090">MRALALLLVLLSLPAQAQEIVRGPTRPQALAALAPQVDGVVRHVAVAEGERVRKGDLLLALDDALQQARIALAEAAAANEAELRQARVTLAEASAVLERTAAAAGRGAAGEWEVRQARARVELARAGVESAEEKRRLEARRLDVERAAAEQLLVRAPFDGIVTRLDVVAGATVSRADRLVTVADLSVLEAVLFLPASVWPRLRLGGTYTLDLAAPVDRPVEAVLRSVDPVLDAASGRFRAVFTIANPDLALPAGMEAALDLGALGR</sequence>
<dbReference type="InterPro" id="IPR058625">
    <property type="entry name" value="MdtA-like_BSH"/>
</dbReference>
<protein>
    <submittedName>
        <fullName evidence="4">Efflux RND transporter periplasmic adaptor subunit</fullName>
    </submittedName>
</protein>
<keyword evidence="2" id="KW-0732">Signal</keyword>
<dbReference type="RefSeq" id="WP_218284537.1">
    <property type="nucleotide sequence ID" value="NZ_CP076448.1"/>
</dbReference>
<dbReference type="PANTHER" id="PTHR30469">
    <property type="entry name" value="MULTIDRUG RESISTANCE PROTEIN MDTA"/>
    <property type="match status" value="1"/>
</dbReference>
<gene>
    <name evidence="4" type="ORF">KO353_10050</name>
</gene>
<dbReference type="NCBIfam" id="TIGR01730">
    <property type="entry name" value="RND_mfp"/>
    <property type="match status" value="1"/>
</dbReference>
<proteinExistence type="inferred from homology"/>
<dbReference type="GO" id="GO:0015562">
    <property type="term" value="F:efflux transmembrane transporter activity"/>
    <property type="evidence" value="ECO:0007669"/>
    <property type="project" value="TreeGrafter"/>
</dbReference>
<dbReference type="EMBL" id="CP076448">
    <property type="protein sequence ID" value="QXM23656.1"/>
    <property type="molecule type" value="Genomic_DNA"/>
</dbReference>
<dbReference type="GO" id="GO:1990281">
    <property type="term" value="C:efflux pump complex"/>
    <property type="evidence" value="ECO:0007669"/>
    <property type="project" value="TreeGrafter"/>
</dbReference>
<feature type="domain" description="Multidrug resistance protein MdtA-like barrel-sandwich hybrid" evidence="3">
    <location>
        <begin position="31"/>
        <end position="181"/>
    </location>
</feature>
<keyword evidence="5" id="KW-1185">Reference proteome</keyword>
<feature type="chain" id="PRO_5036709784" evidence="2">
    <location>
        <begin position="18"/>
        <end position="266"/>
    </location>
</feature>
<reference evidence="4" key="1">
    <citation type="submission" date="2021-06" db="EMBL/GenBank/DDBJ databases">
        <title>Elioraea tepida, sp. nov., a moderately thermophilic aerobic anoxygenic phototrophic bacterium isolated from an alkaline siliceous hot spring mat community in Yellowstone National Park, WY, USA.</title>
        <authorList>
            <person name="Saini M.K."/>
            <person name="Yoshida S."/>
            <person name="Sebastian A."/>
            <person name="Hirose S."/>
            <person name="Hara E."/>
            <person name="Tamaki H."/>
            <person name="Soulier N.T."/>
            <person name="Albert I."/>
            <person name="Hanada S."/>
            <person name="Bryant D.A."/>
            <person name="Tank M."/>
        </authorList>
    </citation>
    <scope>NUCLEOTIDE SEQUENCE</scope>
    <source>
        <strain evidence="4">MS-P2</strain>
    </source>
</reference>
<organism evidence="4 5">
    <name type="scientific">Elioraea tepida</name>
    <dbReference type="NCBI Taxonomy" id="2843330"/>
    <lineage>
        <taxon>Bacteria</taxon>
        <taxon>Pseudomonadati</taxon>
        <taxon>Pseudomonadota</taxon>
        <taxon>Alphaproteobacteria</taxon>
        <taxon>Acetobacterales</taxon>
        <taxon>Elioraeaceae</taxon>
        <taxon>Elioraea</taxon>
    </lineage>
</organism>
<comment type="similarity">
    <text evidence="1">Belongs to the membrane fusion protein (MFP) (TC 8.A.1) family.</text>
</comment>
<name>A0A975TZT7_9PROT</name>
<dbReference type="KEGG" id="elio:KO353_10050"/>
<dbReference type="Proteomes" id="UP000694001">
    <property type="component" value="Chromosome"/>
</dbReference>
<dbReference type="InterPro" id="IPR006143">
    <property type="entry name" value="RND_pump_MFP"/>
</dbReference>
<feature type="signal peptide" evidence="2">
    <location>
        <begin position="1"/>
        <end position="17"/>
    </location>
</feature>
<dbReference type="Pfam" id="PF25917">
    <property type="entry name" value="BSH_RND"/>
    <property type="match status" value="1"/>
</dbReference>
<dbReference type="AlphaFoldDB" id="A0A975TZT7"/>